<dbReference type="eggNOG" id="ENOG5033MDT">
    <property type="taxonomic scope" value="Bacteria"/>
</dbReference>
<reference evidence="1 2" key="1">
    <citation type="submission" date="2016-06" db="EMBL/GenBank/DDBJ databases">
        <authorList>
            <person name="Kjaerup R.B."/>
            <person name="Dalgaard T.S."/>
            <person name="Juul-Madsen H.R."/>
        </authorList>
    </citation>
    <scope>NUCLEOTIDE SEQUENCE [LARGE SCALE GENOMIC DNA]</scope>
    <source>
        <strain evidence="1 2">373-A1</strain>
    </source>
</reference>
<sequence>MDDLLDLALLMYLDEDLVRNMSSFVLNGYIEIRTSRIIQDLTLSGRAGIDLRDHCFDEDRTSNDEREGFKGSNITSAEHCENTRTNNAGIENREFVRREEELKRVFTTFNLHGELITQLKSSNRLKSFYDTTINEGDVFPGDYIQIHGNLTSESINSYLDSVLTIFDCFGSDNLDKMISKGLNGNLNFKNMNHLLSHLSEILNKNSTQDLILQCGDTPVVLNVNNNFFMNNSSYIYDKVDCPCTVYGKVINVAPNGKCISLLRKTAQHDYYEHFLNNCCPFCDQLTSNGILMPKMPRLKCEGVSIIVVPISICL</sequence>
<dbReference type="EMBL" id="MAPZ01000014">
    <property type="protein sequence ID" value="OBY11421.1"/>
    <property type="molecule type" value="Genomic_DNA"/>
</dbReference>
<dbReference type="Proteomes" id="UP000092714">
    <property type="component" value="Unassembled WGS sequence"/>
</dbReference>
<dbReference type="OrthoDB" id="1904240at2"/>
<proteinExistence type="predicted"/>
<comment type="caution">
    <text evidence="1">The sequence shown here is derived from an EMBL/GenBank/DDBJ whole genome shotgun (WGS) entry which is preliminary data.</text>
</comment>
<protein>
    <submittedName>
        <fullName evidence="1">Uncharacterized protein</fullName>
    </submittedName>
</protein>
<dbReference type="AlphaFoldDB" id="A0A174DJC4"/>
<dbReference type="RefSeq" id="WP_027098475.1">
    <property type="nucleotide sequence ID" value="NZ_CABHIH010000001.1"/>
</dbReference>
<accession>A0A174DJC4</accession>
<dbReference type="Pfam" id="PF19952">
    <property type="entry name" value="DUF6414"/>
    <property type="match status" value="1"/>
</dbReference>
<keyword evidence="2" id="KW-1185">Reference proteome</keyword>
<evidence type="ECO:0000313" key="2">
    <source>
        <dbReference type="Proteomes" id="UP000092714"/>
    </source>
</evidence>
<dbReference type="GeneID" id="42776295"/>
<dbReference type="InterPro" id="IPR045633">
    <property type="entry name" value="DUF6414"/>
</dbReference>
<evidence type="ECO:0000313" key="1">
    <source>
        <dbReference type="EMBL" id="OBY11421.1"/>
    </source>
</evidence>
<name>A0A174DJC4_9CLOT</name>
<gene>
    <name evidence="1" type="ORF">CP373A1_05585</name>
</gene>
<organism evidence="1 2">
    <name type="scientific">Clostridium paraputrificum</name>
    <dbReference type="NCBI Taxonomy" id="29363"/>
    <lineage>
        <taxon>Bacteria</taxon>
        <taxon>Bacillati</taxon>
        <taxon>Bacillota</taxon>
        <taxon>Clostridia</taxon>
        <taxon>Eubacteriales</taxon>
        <taxon>Clostridiaceae</taxon>
        <taxon>Clostridium</taxon>
    </lineage>
</organism>